<evidence type="ECO:0000256" key="2">
    <source>
        <dbReference type="ARBA" id="ARBA00022679"/>
    </source>
</evidence>
<name>A0AA52EIS0_9PROT</name>
<dbReference type="KEGG" id="tmk:QGN29_04155"/>
<keyword evidence="1 4" id="KW-0489">Methyltransferase</keyword>
<dbReference type="InterPro" id="IPR000241">
    <property type="entry name" value="RlmKL-like_Mtase"/>
</dbReference>
<reference evidence="4" key="1">
    <citation type="submission" date="2023-04" db="EMBL/GenBank/DDBJ databases">
        <title>Complete genome sequence of Temperatibacter marinus.</title>
        <authorList>
            <person name="Rong J.-C."/>
            <person name="Yi M.-L."/>
            <person name="Zhao Q."/>
        </authorList>
    </citation>
    <scope>NUCLEOTIDE SEQUENCE</scope>
    <source>
        <strain evidence="4">NBRC 110045</strain>
    </source>
</reference>
<keyword evidence="2" id="KW-0808">Transferase</keyword>
<dbReference type="InterPro" id="IPR054170">
    <property type="entry name" value="RlmL_1st"/>
</dbReference>
<dbReference type="InterPro" id="IPR006189">
    <property type="entry name" value="CHASE_dom"/>
</dbReference>
<feature type="domain" description="CHASE" evidence="3">
    <location>
        <begin position="237"/>
        <end position="298"/>
    </location>
</feature>
<dbReference type="RefSeq" id="WP_310799418.1">
    <property type="nucleotide sequence ID" value="NZ_CP123872.1"/>
</dbReference>
<dbReference type="Gene3D" id="3.30.2130.30">
    <property type="match status" value="1"/>
</dbReference>
<dbReference type="Pfam" id="PF01170">
    <property type="entry name" value="UPF0020"/>
    <property type="match status" value="1"/>
</dbReference>
<proteinExistence type="predicted"/>
<dbReference type="PROSITE" id="PS00092">
    <property type="entry name" value="N6_MTASE"/>
    <property type="match status" value="1"/>
</dbReference>
<dbReference type="InterPro" id="IPR053943">
    <property type="entry name" value="RlmKL-like_Mtase_CS"/>
</dbReference>
<dbReference type="Pfam" id="PF22020">
    <property type="entry name" value="RlmL_1st"/>
    <property type="match status" value="1"/>
</dbReference>
<dbReference type="PANTHER" id="PTHR47313:SF1">
    <property type="entry name" value="RIBOSOMAL RNA LARGE SUBUNIT METHYLTRANSFERASE K_L"/>
    <property type="match status" value="1"/>
</dbReference>
<dbReference type="PROSITE" id="PS50839">
    <property type="entry name" value="CHASE"/>
    <property type="match status" value="1"/>
</dbReference>
<dbReference type="InterPro" id="IPR002052">
    <property type="entry name" value="DNA_methylase_N6_adenine_CS"/>
</dbReference>
<protein>
    <submittedName>
        <fullName evidence="4">Class I SAM-dependent RNA methyltransferase</fullName>
    </submittedName>
</protein>
<dbReference type="Gene3D" id="3.40.50.150">
    <property type="entry name" value="Vaccinia Virus protein VP39"/>
    <property type="match status" value="1"/>
</dbReference>
<organism evidence="4 5">
    <name type="scientific">Temperatibacter marinus</name>
    <dbReference type="NCBI Taxonomy" id="1456591"/>
    <lineage>
        <taxon>Bacteria</taxon>
        <taxon>Pseudomonadati</taxon>
        <taxon>Pseudomonadota</taxon>
        <taxon>Alphaproteobacteria</taxon>
        <taxon>Kordiimonadales</taxon>
        <taxon>Temperatibacteraceae</taxon>
        <taxon>Temperatibacter</taxon>
    </lineage>
</organism>
<dbReference type="PRINTS" id="PR00507">
    <property type="entry name" value="N12N6MTFRASE"/>
</dbReference>
<evidence type="ECO:0000259" key="3">
    <source>
        <dbReference type="PROSITE" id="PS50839"/>
    </source>
</evidence>
<gene>
    <name evidence="4" type="ORF">QGN29_04155</name>
</gene>
<dbReference type="SUPFAM" id="SSF53335">
    <property type="entry name" value="S-adenosyl-L-methionine-dependent methyltransferases"/>
    <property type="match status" value="1"/>
</dbReference>
<dbReference type="InterPro" id="IPR029063">
    <property type="entry name" value="SAM-dependent_MTases_sf"/>
</dbReference>
<accession>A0AA52EIS0</accession>
<dbReference type="GO" id="GO:0008990">
    <property type="term" value="F:rRNA (guanine-N2-)-methyltransferase activity"/>
    <property type="evidence" value="ECO:0007669"/>
    <property type="project" value="TreeGrafter"/>
</dbReference>
<evidence type="ECO:0000313" key="5">
    <source>
        <dbReference type="Proteomes" id="UP001268683"/>
    </source>
</evidence>
<sequence length="367" mass="39820">MTETLEIFLVTVPGLEASLEKEAIELGYSDAAASTGGVTVTGTWIDVWRFNLMLRGASHVLVRIASFRVVHLAKLDKQANRIDWRALLSLSHPVRVEATCKKSRIYHHKAASQRIEDAIKGVGIEIDPQADICIKARILDDLCTISIDTSGDSLHKRGHKQGVNKAPMRENIAALLIKECGFTGDEPVLDPMCGSGTFVIEAAEIAQGLLPGRSRTFAFEKLLSFDPVAWDSLRSQSQPHDDTPHFYGFDRNDGAIELSRANAERAGVAQCTVFEKGTINALKAPGGAKGLVIINPPYGVRLGEIKRLGALYKAMGSTLAREFVGWRIGLITSSDSLAQATGLPFSKTLPFSHGGLSVKLYQTEVLV</sequence>
<keyword evidence="5" id="KW-1185">Reference proteome</keyword>
<dbReference type="EMBL" id="CP123872">
    <property type="protein sequence ID" value="WND03565.1"/>
    <property type="molecule type" value="Genomic_DNA"/>
</dbReference>
<dbReference type="CDD" id="cd11715">
    <property type="entry name" value="THUMP_AdoMetMT"/>
    <property type="match status" value="1"/>
</dbReference>
<dbReference type="GO" id="GO:0070043">
    <property type="term" value="F:rRNA (guanine-N7-)-methyltransferase activity"/>
    <property type="evidence" value="ECO:0007669"/>
    <property type="project" value="TreeGrafter"/>
</dbReference>
<evidence type="ECO:0000313" key="4">
    <source>
        <dbReference type="EMBL" id="WND03565.1"/>
    </source>
</evidence>
<dbReference type="Proteomes" id="UP001268683">
    <property type="component" value="Chromosome"/>
</dbReference>
<dbReference type="AlphaFoldDB" id="A0AA52EIS0"/>
<dbReference type="PROSITE" id="PS01261">
    <property type="entry name" value="UPF0020"/>
    <property type="match status" value="1"/>
</dbReference>
<dbReference type="PANTHER" id="PTHR47313">
    <property type="entry name" value="RIBOSOMAL RNA LARGE SUBUNIT METHYLTRANSFERASE K/L"/>
    <property type="match status" value="1"/>
</dbReference>
<evidence type="ECO:0000256" key="1">
    <source>
        <dbReference type="ARBA" id="ARBA00022603"/>
    </source>
</evidence>
<dbReference type="GO" id="GO:0003676">
    <property type="term" value="F:nucleic acid binding"/>
    <property type="evidence" value="ECO:0007669"/>
    <property type="project" value="InterPro"/>
</dbReference>